<dbReference type="GO" id="GO:0016787">
    <property type="term" value="F:hydrolase activity"/>
    <property type="evidence" value="ECO:0007669"/>
    <property type="project" value="UniProtKB-KW"/>
</dbReference>
<dbReference type="InterPro" id="IPR050300">
    <property type="entry name" value="GDXG_lipolytic_enzyme"/>
</dbReference>
<name>A0ABW8Z043_9FLAO</name>
<keyword evidence="4" id="KW-1185">Reference proteome</keyword>
<dbReference type="RefSeq" id="WP_408085844.1">
    <property type="nucleotide sequence ID" value="NZ_JBELPZ010000018.1"/>
</dbReference>
<gene>
    <name evidence="3" type="ORF">ABS766_14150</name>
</gene>
<dbReference type="Proteomes" id="UP001629156">
    <property type="component" value="Unassembled WGS sequence"/>
</dbReference>
<dbReference type="InterPro" id="IPR029058">
    <property type="entry name" value="AB_hydrolase_fold"/>
</dbReference>
<dbReference type="PANTHER" id="PTHR48081">
    <property type="entry name" value="AB HYDROLASE SUPERFAMILY PROTEIN C4A8.06C"/>
    <property type="match status" value="1"/>
</dbReference>
<dbReference type="Pfam" id="PF20434">
    <property type="entry name" value="BD-FAE"/>
    <property type="match status" value="1"/>
</dbReference>
<sequence>MKKLLYICLFTSLFAVSCKTYDYMPLSIVIKPDFSTIDFHNVSYGQDPKQTMDVYFPKNAETSEKSKTIILIHGGSWISGDKIKMNSWVNVFKDRFPDYAIVNINYRLATPSSPAFPKQIDDIEKAIQYLERNYPVTQEYALLGVSAGAHLAMLYSYKSDVTHKVKAVCDIVGPADFTDPAYTSHKLYDFAAMNLTGSASPTAREIYNLSPIEYITPQSPPTIMFYGSRDPMVPSTQGYRLKDKLDEQGVYNIQNLYVNGGHGNWGEATLNEVQDQAVAFIKEFL</sequence>
<evidence type="ECO:0000256" key="1">
    <source>
        <dbReference type="ARBA" id="ARBA00022801"/>
    </source>
</evidence>
<dbReference type="Gene3D" id="3.40.50.1820">
    <property type="entry name" value="alpha/beta hydrolase"/>
    <property type="match status" value="1"/>
</dbReference>
<accession>A0ABW8Z043</accession>
<protein>
    <submittedName>
        <fullName evidence="3">Alpha/beta hydrolase</fullName>
    </submittedName>
</protein>
<dbReference type="EMBL" id="JBELPZ010000018">
    <property type="protein sequence ID" value="MFL9845562.1"/>
    <property type="molecule type" value="Genomic_DNA"/>
</dbReference>
<dbReference type="InterPro" id="IPR049492">
    <property type="entry name" value="BD-FAE-like_dom"/>
</dbReference>
<feature type="domain" description="BD-FAE-like" evidence="2">
    <location>
        <begin position="52"/>
        <end position="245"/>
    </location>
</feature>
<evidence type="ECO:0000313" key="3">
    <source>
        <dbReference type="EMBL" id="MFL9845562.1"/>
    </source>
</evidence>
<evidence type="ECO:0000313" key="4">
    <source>
        <dbReference type="Proteomes" id="UP001629156"/>
    </source>
</evidence>
<organism evidence="3 4">
    <name type="scientific">Flavobacterium rhizosphaerae</name>
    <dbReference type="NCBI Taxonomy" id="3163298"/>
    <lineage>
        <taxon>Bacteria</taxon>
        <taxon>Pseudomonadati</taxon>
        <taxon>Bacteroidota</taxon>
        <taxon>Flavobacteriia</taxon>
        <taxon>Flavobacteriales</taxon>
        <taxon>Flavobacteriaceae</taxon>
        <taxon>Flavobacterium</taxon>
    </lineage>
</organism>
<dbReference type="PANTHER" id="PTHR48081:SF13">
    <property type="entry name" value="ALPHA_BETA HYDROLASE"/>
    <property type="match status" value="1"/>
</dbReference>
<dbReference type="PROSITE" id="PS51257">
    <property type="entry name" value="PROKAR_LIPOPROTEIN"/>
    <property type="match status" value="1"/>
</dbReference>
<keyword evidence="1 3" id="KW-0378">Hydrolase</keyword>
<reference evidence="3 4" key="1">
    <citation type="submission" date="2024-06" db="EMBL/GenBank/DDBJ databases">
        <authorList>
            <person name="Kaempfer P."/>
            <person name="Viver T."/>
        </authorList>
    </citation>
    <scope>NUCLEOTIDE SEQUENCE [LARGE SCALE GENOMIC DNA]</scope>
    <source>
        <strain evidence="3 4">ST-119</strain>
    </source>
</reference>
<evidence type="ECO:0000259" key="2">
    <source>
        <dbReference type="Pfam" id="PF20434"/>
    </source>
</evidence>
<comment type="caution">
    <text evidence="3">The sequence shown here is derived from an EMBL/GenBank/DDBJ whole genome shotgun (WGS) entry which is preliminary data.</text>
</comment>
<proteinExistence type="predicted"/>
<dbReference type="SUPFAM" id="SSF53474">
    <property type="entry name" value="alpha/beta-Hydrolases"/>
    <property type="match status" value="1"/>
</dbReference>